<evidence type="ECO:0000256" key="12">
    <source>
        <dbReference type="ARBA" id="ARBA00023163"/>
    </source>
</evidence>
<dbReference type="eggNOG" id="COG2204">
    <property type="taxonomic scope" value="Bacteria"/>
</dbReference>
<keyword evidence="7" id="KW-0547">Nucleotide-binding</keyword>
<dbReference type="Pfam" id="PF25601">
    <property type="entry name" value="AAA_lid_14"/>
    <property type="match status" value="1"/>
</dbReference>
<evidence type="ECO:0000256" key="7">
    <source>
        <dbReference type="ARBA" id="ARBA00022741"/>
    </source>
</evidence>
<dbReference type="Proteomes" id="UP000010121">
    <property type="component" value="Unassembled WGS sequence"/>
</dbReference>
<keyword evidence="9" id="KW-0902">Two-component regulatory system</keyword>
<dbReference type="SUPFAM" id="SSF52540">
    <property type="entry name" value="P-loop containing nucleoside triphosphate hydrolases"/>
    <property type="match status" value="1"/>
</dbReference>
<dbReference type="InterPro" id="IPR025944">
    <property type="entry name" value="Sigma_54_int_dom_CS"/>
</dbReference>
<dbReference type="InterPro" id="IPR058031">
    <property type="entry name" value="AAA_lid_NorR"/>
</dbReference>
<evidence type="ECO:0000256" key="6">
    <source>
        <dbReference type="ARBA" id="ARBA00022737"/>
    </source>
</evidence>
<dbReference type="InterPro" id="IPR002197">
    <property type="entry name" value="HTH_Fis"/>
</dbReference>
<dbReference type="GO" id="GO:0046872">
    <property type="term" value="F:metal ion binding"/>
    <property type="evidence" value="ECO:0007669"/>
    <property type="project" value="UniProtKB-KW"/>
</dbReference>
<dbReference type="PROSITE" id="PS00688">
    <property type="entry name" value="SIGMA54_INTERACT_3"/>
    <property type="match status" value="1"/>
</dbReference>
<dbReference type="InterPro" id="IPR011006">
    <property type="entry name" value="CheY-like_superfamily"/>
</dbReference>
<evidence type="ECO:0000256" key="5">
    <source>
        <dbReference type="ARBA" id="ARBA00022723"/>
    </source>
</evidence>
<organism evidence="16 17">
    <name type="scientific">Rhodobacter ferrooxidans</name>
    <dbReference type="NCBI Taxonomy" id="371731"/>
    <lineage>
        <taxon>Bacteria</taxon>
        <taxon>Pseudomonadati</taxon>
        <taxon>Pseudomonadota</taxon>
        <taxon>Alphaproteobacteria</taxon>
        <taxon>Rhodobacterales</taxon>
        <taxon>Rhodobacter group</taxon>
        <taxon>Rhodobacter</taxon>
    </lineage>
</organism>
<dbReference type="Pfam" id="PF02954">
    <property type="entry name" value="HTH_8"/>
    <property type="match status" value="1"/>
</dbReference>
<dbReference type="FunFam" id="3.40.50.300:FF:000006">
    <property type="entry name" value="DNA-binding transcriptional regulator NtrC"/>
    <property type="match status" value="1"/>
</dbReference>
<accession>C8RZ25</accession>
<keyword evidence="17" id="KW-1185">Reference proteome</keyword>
<gene>
    <name evidence="16" type="ORF">Rsw2DRAFT_1053</name>
</gene>
<dbReference type="FunFam" id="1.10.10.60:FF:000165">
    <property type="entry name" value="Two-component system nitrogen regulation response regulator NtrX"/>
    <property type="match status" value="1"/>
</dbReference>
<dbReference type="GO" id="GO:0006355">
    <property type="term" value="P:regulation of DNA-templated transcription"/>
    <property type="evidence" value="ECO:0007669"/>
    <property type="project" value="InterPro"/>
</dbReference>
<dbReference type="SUPFAM" id="SSF46689">
    <property type="entry name" value="Homeodomain-like"/>
    <property type="match status" value="1"/>
</dbReference>
<evidence type="ECO:0000259" key="15">
    <source>
        <dbReference type="PROSITE" id="PS50110"/>
    </source>
</evidence>
<evidence type="ECO:0000256" key="10">
    <source>
        <dbReference type="ARBA" id="ARBA00023015"/>
    </source>
</evidence>
<dbReference type="CDD" id="cd17550">
    <property type="entry name" value="REC_NtrX-like"/>
    <property type="match status" value="1"/>
</dbReference>
<dbReference type="Pfam" id="PF00158">
    <property type="entry name" value="Sigma54_activat"/>
    <property type="match status" value="1"/>
</dbReference>
<keyword evidence="8" id="KW-0067">ATP-binding</keyword>
<dbReference type="FunFam" id="3.40.50.2300:FF:000018">
    <property type="entry name" value="DNA-binding transcriptional regulator NtrC"/>
    <property type="match status" value="1"/>
</dbReference>
<dbReference type="InterPro" id="IPR027417">
    <property type="entry name" value="P-loop_NTPase"/>
</dbReference>
<dbReference type="SMART" id="SM00382">
    <property type="entry name" value="AAA"/>
    <property type="match status" value="1"/>
</dbReference>
<keyword evidence="5" id="KW-0479">Metal-binding</keyword>
<dbReference type="Gene3D" id="1.10.8.60">
    <property type="match status" value="1"/>
</dbReference>
<evidence type="ECO:0000313" key="16">
    <source>
        <dbReference type="EMBL" id="EEW25982.1"/>
    </source>
</evidence>
<keyword evidence="11" id="KW-0010">Activator</keyword>
<dbReference type="OrthoDB" id="9802388at2"/>
<dbReference type="Gene3D" id="3.40.50.2300">
    <property type="match status" value="1"/>
</dbReference>
<comment type="subunit">
    <text evidence="2">Interacts with sigma-54.</text>
</comment>
<dbReference type="EMBL" id="ACYY01000005">
    <property type="protein sequence ID" value="EEW25982.1"/>
    <property type="molecule type" value="Genomic_DNA"/>
</dbReference>
<dbReference type="SUPFAM" id="SSF52172">
    <property type="entry name" value="CheY-like"/>
    <property type="match status" value="1"/>
</dbReference>
<name>C8RZ25_9RHOB</name>
<dbReference type="STRING" id="371731.Rsw2DRAFT_1053"/>
<evidence type="ECO:0000256" key="8">
    <source>
        <dbReference type="ARBA" id="ARBA00022840"/>
    </source>
</evidence>
<feature type="modified residue" description="4-aspartylphosphate" evidence="13">
    <location>
        <position position="52"/>
    </location>
</feature>
<dbReference type="Gene3D" id="3.40.50.300">
    <property type="entry name" value="P-loop containing nucleotide triphosphate hydrolases"/>
    <property type="match status" value="1"/>
</dbReference>
<dbReference type="PANTHER" id="PTHR32071">
    <property type="entry name" value="TRANSCRIPTIONAL REGULATORY PROTEIN"/>
    <property type="match status" value="1"/>
</dbReference>
<evidence type="ECO:0000256" key="9">
    <source>
        <dbReference type="ARBA" id="ARBA00023012"/>
    </source>
</evidence>
<dbReference type="PROSITE" id="PS50110">
    <property type="entry name" value="RESPONSE_REGULATORY"/>
    <property type="match status" value="1"/>
</dbReference>
<dbReference type="PROSITE" id="PS50045">
    <property type="entry name" value="SIGMA54_INTERACT_4"/>
    <property type="match status" value="1"/>
</dbReference>
<dbReference type="InterPro" id="IPR003593">
    <property type="entry name" value="AAA+_ATPase"/>
</dbReference>
<evidence type="ECO:0000256" key="11">
    <source>
        <dbReference type="ARBA" id="ARBA00023159"/>
    </source>
</evidence>
<dbReference type="Pfam" id="PF00072">
    <property type="entry name" value="Response_reg"/>
    <property type="match status" value="1"/>
</dbReference>
<keyword evidence="4 13" id="KW-0597">Phosphoprotein</keyword>
<evidence type="ECO:0000313" key="17">
    <source>
        <dbReference type="Proteomes" id="UP000010121"/>
    </source>
</evidence>
<comment type="function">
    <text evidence="1">Required for activation of most nif operons, which are directly involved in nitrogen fixation.</text>
</comment>
<keyword evidence="12" id="KW-0804">Transcription</keyword>
<dbReference type="SMART" id="SM00448">
    <property type="entry name" value="REC"/>
    <property type="match status" value="1"/>
</dbReference>
<dbReference type="GO" id="GO:0005524">
    <property type="term" value="F:ATP binding"/>
    <property type="evidence" value="ECO:0007669"/>
    <property type="project" value="UniProtKB-KW"/>
</dbReference>
<dbReference type="GO" id="GO:0043565">
    <property type="term" value="F:sequence-specific DNA binding"/>
    <property type="evidence" value="ECO:0007669"/>
    <property type="project" value="InterPro"/>
</dbReference>
<dbReference type="CDD" id="cd00009">
    <property type="entry name" value="AAA"/>
    <property type="match status" value="1"/>
</dbReference>
<feature type="domain" description="Sigma-54 factor interaction" evidence="14">
    <location>
        <begin position="141"/>
        <end position="366"/>
    </location>
</feature>
<evidence type="ECO:0000256" key="3">
    <source>
        <dbReference type="ARBA" id="ARBA00015308"/>
    </source>
</evidence>
<dbReference type="InterPro" id="IPR001789">
    <property type="entry name" value="Sig_transdc_resp-reg_receiver"/>
</dbReference>
<keyword evidence="6" id="KW-0677">Repeat</keyword>
<dbReference type="GO" id="GO:0000160">
    <property type="term" value="P:phosphorelay signal transduction system"/>
    <property type="evidence" value="ECO:0007669"/>
    <property type="project" value="UniProtKB-KW"/>
</dbReference>
<protein>
    <recommendedName>
        <fullName evidence="3">Nif-specific regulatory protein</fullName>
    </recommendedName>
</protein>
<dbReference type="AlphaFoldDB" id="C8RZ25"/>
<dbReference type="PANTHER" id="PTHR32071:SF17">
    <property type="entry name" value="TRANSCRIPTIONAL REGULATOR (NTRC FAMILY)"/>
    <property type="match status" value="1"/>
</dbReference>
<dbReference type="Gene3D" id="1.10.10.60">
    <property type="entry name" value="Homeodomain-like"/>
    <property type="match status" value="1"/>
</dbReference>
<sequence>MSSILIVDDERDIRELIGDILRDEGFTVRLAANADECIAEINAEEPALMILDIWLKDSRMDGIDILKTVKRDNPDVPVVIISGHGNIEIAVAAIKQGAYDFIEKPFNIDQLMVVVLRAMETSRLRRENSDLRRRDVSSSEMLGQSPAYKVLKAQLEKVTKSNGRVMLTGPAGSGKEMAARFIHANSNRASAPFVSVSSATIEPERMEEVLFGRETSDRGIEKGLLEQAHGGVVYFDEVADMPLGTQSKILRVLVEQQFSRAGGADKVRVDLRVISSTTRDLRSEISAGRFRQELYDRLNVVPIPVPSLEDRREDIPHLTRHFVEMFHATQGLPLRDLSPEAEALLQTMQWPGNVRQLRNVIERVLILGDSNGPIEARELPGRDVATDGDGRLVLGGAMATLPLREARELFEKEYLLTQINRFGGNISRTANFVGMERSALHRKLKSLGVVTTAKLGGRTARLEDDEDDDEGGED</sequence>
<evidence type="ECO:0000259" key="14">
    <source>
        <dbReference type="PROSITE" id="PS50045"/>
    </source>
</evidence>
<dbReference type="RefSeq" id="WP_008028780.1">
    <property type="nucleotide sequence ID" value="NZ_ACYY01000005.1"/>
</dbReference>
<evidence type="ECO:0000256" key="4">
    <source>
        <dbReference type="ARBA" id="ARBA00022553"/>
    </source>
</evidence>
<proteinExistence type="predicted"/>
<dbReference type="InterPro" id="IPR002078">
    <property type="entry name" value="Sigma_54_int"/>
</dbReference>
<feature type="domain" description="Response regulatory" evidence="15">
    <location>
        <begin position="3"/>
        <end position="119"/>
    </location>
</feature>
<comment type="caution">
    <text evidence="16">The sequence shown here is derived from an EMBL/GenBank/DDBJ whole genome shotgun (WGS) entry which is preliminary data.</text>
</comment>
<dbReference type="InterPro" id="IPR009057">
    <property type="entry name" value="Homeodomain-like_sf"/>
</dbReference>
<evidence type="ECO:0000256" key="2">
    <source>
        <dbReference type="ARBA" id="ARBA00011135"/>
    </source>
</evidence>
<evidence type="ECO:0000256" key="1">
    <source>
        <dbReference type="ARBA" id="ARBA00002167"/>
    </source>
</evidence>
<reference evidence="16 17" key="1">
    <citation type="submission" date="2009-08" db="EMBL/GenBank/DDBJ databases">
        <title>The draft genome of Rhodobacter sp. SW2.</title>
        <authorList>
            <consortium name="US DOE Joint Genome Institute (JGI-PGF)"/>
            <person name="Lucas S."/>
            <person name="Copeland A."/>
            <person name="Lapidus A."/>
            <person name="Glavina del Rio T."/>
            <person name="Tice H."/>
            <person name="Bruce D."/>
            <person name="Goodwin L."/>
            <person name="Pitluck S."/>
            <person name="Larimer F."/>
            <person name="Land M.L."/>
            <person name="Hauser L."/>
            <person name="Emerson D."/>
        </authorList>
    </citation>
    <scope>NUCLEOTIDE SEQUENCE [LARGE SCALE GENOMIC DNA]</scope>
    <source>
        <strain evidence="16 17">SW2</strain>
    </source>
</reference>
<evidence type="ECO:0000256" key="13">
    <source>
        <dbReference type="PROSITE-ProRule" id="PRU00169"/>
    </source>
</evidence>
<keyword evidence="10" id="KW-0805">Transcription regulation</keyword>